<feature type="compositionally biased region" description="Low complexity" evidence="1">
    <location>
        <begin position="42"/>
        <end position="54"/>
    </location>
</feature>
<accession>I0IDF9</accession>
<organism evidence="2 3">
    <name type="scientific">Phycisphaera mikurensis (strain NBRC 102666 / KCTC 22515 / FYK2301M01)</name>
    <dbReference type="NCBI Taxonomy" id="1142394"/>
    <lineage>
        <taxon>Bacteria</taxon>
        <taxon>Pseudomonadati</taxon>
        <taxon>Planctomycetota</taxon>
        <taxon>Phycisphaerae</taxon>
        <taxon>Phycisphaerales</taxon>
        <taxon>Phycisphaeraceae</taxon>
        <taxon>Phycisphaera</taxon>
    </lineage>
</organism>
<evidence type="ECO:0000313" key="3">
    <source>
        <dbReference type="Proteomes" id="UP000007881"/>
    </source>
</evidence>
<dbReference type="HOGENOM" id="CLU_2684630_0_0_0"/>
<evidence type="ECO:0000256" key="1">
    <source>
        <dbReference type="SAM" id="MobiDB-lite"/>
    </source>
</evidence>
<proteinExistence type="predicted"/>
<gene>
    <name evidence="2" type="ordered locus">PSMK_11380</name>
</gene>
<reference evidence="2 3" key="1">
    <citation type="submission" date="2012-02" db="EMBL/GenBank/DDBJ databases">
        <title>Complete genome sequence of Phycisphaera mikurensis NBRC 102666.</title>
        <authorList>
            <person name="Ankai A."/>
            <person name="Hosoyama A."/>
            <person name="Terui Y."/>
            <person name="Sekine M."/>
            <person name="Fukai R."/>
            <person name="Kato Y."/>
            <person name="Nakamura S."/>
            <person name="Yamada-Narita S."/>
            <person name="Kawakoshi A."/>
            <person name="Fukunaga Y."/>
            <person name="Yamazaki S."/>
            <person name="Fujita N."/>
        </authorList>
    </citation>
    <scope>NUCLEOTIDE SEQUENCE [LARGE SCALE GENOMIC DNA]</scope>
    <source>
        <strain evidence="3">NBRC 102666 / KCTC 22515 / FYK2301M01</strain>
    </source>
</reference>
<feature type="region of interest" description="Disordered" evidence="1">
    <location>
        <begin position="37"/>
        <end position="74"/>
    </location>
</feature>
<evidence type="ECO:0000313" key="2">
    <source>
        <dbReference type="EMBL" id="BAM03297.1"/>
    </source>
</evidence>
<dbReference type="KEGG" id="phm:PSMK_11380"/>
<feature type="compositionally biased region" description="Basic residues" evidence="1">
    <location>
        <begin position="64"/>
        <end position="74"/>
    </location>
</feature>
<dbReference type="AlphaFoldDB" id="I0IDF9"/>
<dbReference type="EMBL" id="AP012338">
    <property type="protein sequence ID" value="BAM03297.1"/>
    <property type="molecule type" value="Genomic_DNA"/>
</dbReference>
<protein>
    <submittedName>
        <fullName evidence="2">Uncharacterized protein</fullName>
    </submittedName>
</protein>
<dbReference type="Proteomes" id="UP000007881">
    <property type="component" value="Chromosome"/>
</dbReference>
<name>I0IDF9_PHYMF</name>
<keyword evidence="3" id="KW-1185">Reference proteome</keyword>
<sequence length="74" mass="8425">MQRTGSARGFTLLSRFQLRRRSGRPLNTSSLGRIFERFRDIPPQAAGGAPGAHPVSDRQAQRDRPRRSNQIRPR</sequence>